<gene>
    <name evidence="2" type="ORF">LRA02_10020</name>
</gene>
<dbReference type="AlphaFoldDB" id="A0A512PLQ4"/>
<comment type="caution">
    <text evidence="2">The sequence shown here is derived from an EMBL/GenBank/DDBJ whole genome shotgun (WGS) entry which is preliminary data.</text>
</comment>
<feature type="compositionally biased region" description="Basic and acidic residues" evidence="1">
    <location>
        <begin position="54"/>
        <end position="70"/>
    </location>
</feature>
<dbReference type="STRING" id="1423795.FD12_GL001840"/>
<evidence type="ECO:0000313" key="2">
    <source>
        <dbReference type="EMBL" id="GEP72134.1"/>
    </source>
</evidence>
<dbReference type="Proteomes" id="UP000321569">
    <property type="component" value="Unassembled WGS sequence"/>
</dbReference>
<name>A0A512PLQ4_9LACO</name>
<organism evidence="2 3">
    <name type="scientific">Lentilactobacillus rapi</name>
    <dbReference type="NCBI Taxonomy" id="481723"/>
    <lineage>
        <taxon>Bacteria</taxon>
        <taxon>Bacillati</taxon>
        <taxon>Bacillota</taxon>
        <taxon>Bacilli</taxon>
        <taxon>Lactobacillales</taxon>
        <taxon>Lactobacillaceae</taxon>
        <taxon>Lentilactobacillus</taxon>
    </lineage>
</organism>
<proteinExistence type="predicted"/>
<accession>A0A512PLQ4</accession>
<evidence type="ECO:0008006" key="4">
    <source>
        <dbReference type="Google" id="ProtNLM"/>
    </source>
</evidence>
<dbReference type="EMBL" id="BKAM01000009">
    <property type="protein sequence ID" value="GEP72134.1"/>
    <property type="molecule type" value="Genomic_DNA"/>
</dbReference>
<feature type="region of interest" description="Disordered" evidence="1">
    <location>
        <begin position="49"/>
        <end position="70"/>
    </location>
</feature>
<dbReference type="NCBIfam" id="NF047400">
    <property type="entry name" value="MazE_PemI_antitoxin"/>
    <property type="match status" value="1"/>
</dbReference>
<evidence type="ECO:0000313" key="3">
    <source>
        <dbReference type="Proteomes" id="UP000321569"/>
    </source>
</evidence>
<evidence type="ECO:0000256" key="1">
    <source>
        <dbReference type="SAM" id="MobiDB-lite"/>
    </source>
</evidence>
<reference evidence="2 3" key="1">
    <citation type="submission" date="2019-07" db="EMBL/GenBank/DDBJ databases">
        <title>Whole genome shotgun sequence of Lactobacillus rapi NBRC 109618.</title>
        <authorList>
            <person name="Hosoyama A."/>
            <person name="Uohara A."/>
            <person name="Ohji S."/>
            <person name="Ichikawa N."/>
        </authorList>
    </citation>
    <scope>NUCLEOTIDE SEQUENCE [LARGE SCALE GENOMIC DNA]</scope>
    <source>
        <strain evidence="2 3">NBRC 109618</strain>
    </source>
</reference>
<sequence>MKVREQGNSLVVTVPKKFGIKSGTEVVAVKGRDGSFYYVPKMSNPFTDPNVTFNHDKEEFDDSTVGREEI</sequence>
<dbReference type="OrthoDB" id="71707at2"/>
<protein>
    <recommendedName>
        <fullName evidence="4">AbrB family transcriptional regulator</fullName>
    </recommendedName>
</protein>
<dbReference type="RefSeq" id="WP_054747826.1">
    <property type="nucleotide sequence ID" value="NZ_BKAM01000009.1"/>
</dbReference>